<dbReference type="Pfam" id="PF20936">
    <property type="entry name" value="GCIP_C"/>
    <property type="match status" value="1"/>
</dbReference>
<dbReference type="AlphaFoldDB" id="A7THM6"/>
<dbReference type="Proteomes" id="UP000000267">
    <property type="component" value="Unassembled WGS sequence"/>
</dbReference>
<evidence type="ECO:0000313" key="10">
    <source>
        <dbReference type="Proteomes" id="UP000000267"/>
    </source>
</evidence>
<accession>A7THM6</accession>
<reference evidence="9 10" key="1">
    <citation type="journal article" date="2007" name="Proc. Natl. Acad. Sci. U.S.A.">
        <title>Independent sorting-out of thousands of duplicated gene pairs in two yeast species descended from a whole-genome duplication.</title>
        <authorList>
            <person name="Scannell D.R."/>
            <person name="Frank A.C."/>
            <person name="Conant G.C."/>
            <person name="Byrne K.P."/>
            <person name="Woolfit M."/>
            <person name="Wolfe K.H."/>
        </authorList>
    </citation>
    <scope>NUCLEOTIDE SEQUENCE [LARGE SCALE GENOMIC DNA]</scope>
    <source>
        <strain evidence="10">ATCC 22028 / DSM 70294 / BCRC 21397 / CBS 2163 / NBRC 10782 / NRRL Y-8283 / UCD 57-17</strain>
    </source>
</reference>
<keyword evidence="10" id="KW-1185">Reference proteome</keyword>
<feature type="domain" description="Cyclin-D1-binding protein 1-like C-terminal" evidence="8">
    <location>
        <begin position="267"/>
        <end position="380"/>
    </location>
</feature>
<dbReference type="InParanoid" id="A7THM6"/>
<dbReference type="STRING" id="436907.A7THM6"/>
<dbReference type="PANTHER" id="PTHR15492:SF1">
    <property type="entry name" value="CYCLIN-D1-BINDING PROTEIN 1"/>
    <property type="match status" value="1"/>
</dbReference>
<evidence type="ECO:0000256" key="2">
    <source>
        <dbReference type="ARBA" id="ARBA00004496"/>
    </source>
</evidence>
<evidence type="ECO:0000256" key="3">
    <source>
        <dbReference type="ARBA" id="ARBA00008940"/>
    </source>
</evidence>
<dbReference type="EMBL" id="DS480392">
    <property type="protein sequence ID" value="EDO18192.1"/>
    <property type="molecule type" value="Genomic_DNA"/>
</dbReference>
<evidence type="ECO:0000256" key="6">
    <source>
        <dbReference type="ARBA" id="ARBA00023306"/>
    </source>
</evidence>
<dbReference type="OrthoDB" id="4088536at2759"/>
<name>A7THM6_VANPO</name>
<dbReference type="HOGENOM" id="CLU_067849_0_0_1"/>
<dbReference type="Gene3D" id="1.20.1410.10">
    <property type="entry name" value="I/LWEQ domain"/>
    <property type="match status" value="1"/>
</dbReference>
<evidence type="ECO:0000256" key="1">
    <source>
        <dbReference type="ARBA" id="ARBA00004123"/>
    </source>
</evidence>
<evidence type="ECO:0000256" key="4">
    <source>
        <dbReference type="ARBA" id="ARBA00022490"/>
    </source>
</evidence>
<dbReference type="OMA" id="WIDTWEI"/>
<dbReference type="RefSeq" id="XP_001646050.1">
    <property type="nucleotide sequence ID" value="XM_001646000.1"/>
</dbReference>
<dbReference type="GeneID" id="5546466"/>
<dbReference type="GO" id="GO:0005634">
    <property type="term" value="C:nucleus"/>
    <property type="evidence" value="ECO:0007669"/>
    <property type="project" value="UniProtKB-SubCell"/>
</dbReference>
<dbReference type="InterPro" id="IPR026907">
    <property type="entry name" value="GCIP-like"/>
</dbReference>
<evidence type="ECO:0000259" key="7">
    <source>
        <dbReference type="Pfam" id="PF13324"/>
    </source>
</evidence>
<dbReference type="InterPro" id="IPR049317">
    <property type="entry name" value="GCIP-like_N"/>
</dbReference>
<evidence type="ECO:0000313" key="9">
    <source>
        <dbReference type="EMBL" id="EDO18192.1"/>
    </source>
</evidence>
<dbReference type="KEGG" id="vpo:Kpol_543p21"/>
<organism evidence="10">
    <name type="scientific">Vanderwaltozyma polyspora (strain ATCC 22028 / DSM 70294 / BCRC 21397 / CBS 2163 / NBRC 10782 / NRRL Y-8283 / UCD 57-17)</name>
    <name type="common">Kluyveromyces polysporus</name>
    <dbReference type="NCBI Taxonomy" id="436907"/>
    <lineage>
        <taxon>Eukaryota</taxon>
        <taxon>Fungi</taxon>
        <taxon>Dikarya</taxon>
        <taxon>Ascomycota</taxon>
        <taxon>Saccharomycotina</taxon>
        <taxon>Saccharomycetes</taxon>
        <taxon>Saccharomycetales</taxon>
        <taxon>Saccharomycetaceae</taxon>
        <taxon>Vanderwaltozyma</taxon>
    </lineage>
</organism>
<dbReference type="InterPro" id="IPR049318">
    <property type="entry name" value="GCIP_C"/>
</dbReference>
<proteinExistence type="inferred from homology"/>
<dbReference type="PhylomeDB" id="A7THM6"/>
<gene>
    <name evidence="9" type="ORF">Kpol_543p21</name>
</gene>
<dbReference type="eggNOG" id="ENOG502QZAU">
    <property type="taxonomic scope" value="Eukaryota"/>
</dbReference>
<evidence type="ECO:0000256" key="5">
    <source>
        <dbReference type="ARBA" id="ARBA00023242"/>
    </source>
</evidence>
<keyword evidence="6" id="KW-0131">Cell cycle</keyword>
<feature type="domain" description="Cyclin-D1-binding protein 1-like N-terminal" evidence="7">
    <location>
        <begin position="93"/>
        <end position="254"/>
    </location>
</feature>
<comment type="similarity">
    <text evidence="3">Belongs to the CCNDBP1 family.</text>
</comment>
<dbReference type="GO" id="GO:0005737">
    <property type="term" value="C:cytoplasm"/>
    <property type="evidence" value="ECO:0007669"/>
    <property type="project" value="UniProtKB-SubCell"/>
</dbReference>
<dbReference type="Pfam" id="PF13324">
    <property type="entry name" value="GCIP_N"/>
    <property type="match status" value="1"/>
</dbReference>
<evidence type="ECO:0000259" key="8">
    <source>
        <dbReference type="Pfam" id="PF20936"/>
    </source>
</evidence>
<dbReference type="PANTHER" id="PTHR15492">
    <property type="entry name" value="CYCLIN D1-BINDING PROTEIN 1"/>
    <property type="match status" value="1"/>
</dbReference>
<dbReference type="FunCoup" id="A7THM6">
    <property type="interactions" value="96"/>
</dbReference>
<protein>
    <submittedName>
        <fullName evidence="9">Uncharacterized protein</fullName>
    </submittedName>
</protein>
<comment type="subcellular location">
    <subcellularLocation>
        <location evidence="2">Cytoplasm</location>
    </subcellularLocation>
    <subcellularLocation>
        <location evidence="1">Nucleus</location>
    </subcellularLocation>
</comment>
<keyword evidence="5" id="KW-0539">Nucleus</keyword>
<sequence>MFLKPFSFDFQFTFHLRTILLLLKSSPHRKFNSGKLSKIRAPIIGSIMSITRENIRELVDNIDSQFVEPYSESKHLREISSTTSLQDSTPILELSKLAKIIKAHSTKVGIVCNPDKFYKDSNINPIFNELKNFTNSIFYLLSLLPLFYSNKDDLYTEKFLQSLDDLILGLLNGVSLLSNELNLMLANDEDAQTNSKDKEESGDRLVSIGIIWASCDNLDALAKKGSSGLLCENIHNNIDLLSDVLNDVNDWLEEPEFGGDDMILGDDDDLEENMENLTITSKTEDRKSLILEQMTQFMEEWQNNIKLIKLLLSSFTKSISQSSKSSYKATNLNSLETLHSQVIENVDELISDIFMSDETFQKSDFEENIQTLNKVLKDMVSVIKKINKTDPKKSKWIEVWELKYFENQSKN</sequence>
<keyword evidence="4" id="KW-0963">Cytoplasm</keyword>